<accession>A0A6A7K8X0</accession>
<dbReference type="Gene3D" id="1.10.357.10">
    <property type="entry name" value="Tetracycline Repressor, domain 2"/>
    <property type="match status" value="1"/>
</dbReference>
<name>A0A6A7K8X0_9FIRM</name>
<feature type="DNA-binding region" description="H-T-H motif" evidence="2">
    <location>
        <begin position="24"/>
        <end position="43"/>
    </location>
</feature>
<proteinExistence type="predicted"/>
<protein>
    <submittedName>
        <fullName evidence="4">TetR family transcriptional regulator</fullName>
    </submittedName>
</protein>
<dbReference type="Pfam" id="PF00440">
    <property type="entry name" value="TetR_N"/>
    <property type="match status" value="1"/>
</dbReference>
<keyword evidence="5" id="KW-1185">Reference proteome</keyword>
<dbReference type="SUPFAM" id="SSF46689">
    <property type="entry name" value="Homeodomain-like"/>
    <property type="match status" value="1"/>
</dbReference>
<dbReference type="EMBL" id="WHNX01000011">
    <property type="protein sequence ID" value="MPW25864.1"/>
    <property type="molecule type" value="Genomic_DNA"/>
</dbReference>
<dbReference type="Proteomes" id="UP000440004">
    <property type="component" value="Unassembled WGS sequence"/>
</dbReference>
<organism evidence="4 5">
    <name type="scientific">Alkalibaculum sporogenes</name>
    <dbReference type="NCBI Taxonomy" id="2655001"/>
    <lineage>
        <taxon>Bacteria</taxon>
        <taxon>Bacillati</taxon>
        <taxon>Bacillota</taxon>
        <taxon>Clostridia</taxon>
        <taxon>Eubacteriales</taxon>
        <taxon>Eubacteriaceae</taxon>
        <taxon>Alkalibaculum</taxon>
    </lineage>
</organism>
<evidence type="ECO:0000256" key="1">
    <source>
        <dbReference type="ARBA" id="ARBA00023125"/>
    </source>
</evidence>
<dbReference type="PROSITE" id="PS50977">
    <property type="entry name" value="HTH_TETR_2"/>
    <property type="match status" value="1"/>
</dbReference>
<dbReference type="RefSeq" id="WP_152803747.1">
    <property type="nucleotide sequence ID" value="NZ_WHNX01000011.1"/>
</dbReference>
<gene>
    <name evidence="4" type="ORF">GC105_08685</name>
</gene>
<comment type="caution">
    <text evidence="4">The sequence shown here is derived from an EMBL/GenBank/DDBJ whole genome shotgun (WGS) entry which is preliminary data.</text>
</comment>
<dbReference type="InterPro" id="IPR009057">
    <property type="entry name" value="Homeodomain-like_sf"/>
</dbReference>
<feature type="domain" description="HTH tetR-type" evidence="3">
    <location>
        <begin position="1"/>
        <end position="61"/>
    </location>
</feature>
<sequence>MNTKNIFAESLERLLKKNNLDDIQVSEIVSATSLSRKTFYRHFRDKYDLTSWYFSQFYEDSFGRITDNLNWEEALLRYLEIFEDKYHILKNAYESRDTNGLRNFDINVTRITYEKYLFSRSVDITSEIMQFAIDIASRGGTDMVIEWLHSGMKMDKKKLVELLKRTLPIDILKHIN</sequence>
<evidence type="ECO:0000259" key="3">
    <source>
        <dbReference type="PROSITE" id="PS50977"/>
    </source>
</evidence>
<evidence type="ECO:0000313" key="4">
    <source>
        <dbReference type="EMBL" id="MPW25864.1"/>
    </source>
</evidence>
<evidence type="ECO:0000313" key="5">
    <source>
        <dbReference type="Proteomes" id="UP000440004"/>
    </source>
</evidence>
<dbReference type="InterPro" id="IPR039532">
    <property type="entry name" value="TetR_C_Firmicutes"/>
</dbReference>
<dbReference type="Pfam" id="PF14278">
    <property type="entry name" value="TetR_C_8"/>
    <property type="match status" value="1"/>
</dbReference>
<dbReference type="GO" id="GO:0003677">
    <property type="term" value="F:DNA binding"/>
    <property type="evidence" value="ECO:0007669"/>
    <property type="project" value="UniProtKB-UniRule"/>
</dbReference>
<dbReference type="InterPro" id="IPR001647">
    <property type="entry name" value="HTH_TetR"/>
</dbReference>
<keyword evidence="1 2" id="KW-0238">DNA-binding</keyword>
<dbReference type="AlphaFoldDB" id="A0A6A7K8X0"/>
<evidence type="ECO:0000256" key="2">
    <source>
        <dbReference type="PROSITE-ProRule" id="PRU00335"/>
    </source>
</evidence>
<reference evidence="4 5" key="1">
    <citation type="submission" date="2019-10" db="EMBL/GenBank/DDBJ databases">
        <title>Alkalibaculum tamaniensis sp.nov., a new alkaliphilic acetogen, isolated on methoxylated aromatics from a mud volcano.</title>
        <authorList>
            <person name="Khomyakova M.A."/>
            <person name="Merkel A.Y."/>
            <person name="Bonch-Osmolovskaya E.A."/>
            <person name="Slobodkin A.I."/>
        </authorList>
    </citation>
    <scope>NUCLEOTIDE SEQUENCE [LARGE SCALE GENOMIC DNA]</scope>
    <source>
        <strain evidence="4 5">M08DMB</strain>
    </source>
</reference>